<dbReference type="AlphaFoldDB" id="A0A3M0LJC8"/>
<gene>
    <name evidence="2" type="ORF">DUI87_03792</name>
</gene>
<evidence type="ECO:0000313" key="2">
    <source>
        <dbReference type="EMBL" id="RMC19187.1"/>
    </source>
</evidence>
<name>A0A3M0LJC8_HIRRU</name>
<protein>
    <submittedName>
        <fullName evidence="2">Uncharacterized protein</fullName>
    </submittedName>
</protein>
<proteinExistence type="predicted"/>
<evidence type="ECO:0000313" key="3">
    <source>
        <dbReference type="Proteomes" id="UP000269221"/>
    </source>
</evidence>
<organism evidence="2 3">
    <name type="scientific">Hirundo rustica rustica</name>
    <dbReference type="NCBI Taxonomy" id="333673"/>
    <lineage>
        <taxon>Eukaryota</taxon>
        <taxon>Metazoa</taxon>
        <taxon>Chordata</taxon>
        <taxon>Craniata</taxon>
        <taxon>Vertebrata</taxon>
        <taxon>Euteleostomi</taxon>
        <taxon>Archelosauria</taxon>
        <taxon>Archosauria</taxon>
        <taxon>Dinosauria</taxon>
        <taxon>Saurischia</taxon>
        <taxon>Theropoda</taxon>
        <taxon>Coelurosauria</taxon>
        <taxon>Aves</taxon>
        <taxon>Neognathae</taxon>
        <taxon>Neoaves</taxon>
        <taxon>Telluraves</taxon>
        <taxon>Australaves</taxon>
        <taxon>Passeriformes</taxon>
        <taxon>Sylvioidea</taxon>
        <taxon>Hirundinidae</taxon>
        <taxon>Hirundo</taxon>
    </lineage>
</organism>
<feature type="region of interest" description="Disordered" evidence="1">
    <location>
        <begin position="26"/>
        <end position="45"/>
    </location>
</feature>
<keyword evidence="3" id="KW-1185">Reference proteome</keyword>
<reference evidence="2 3" key="1">
    <citation type="submission" date="2018-07" db="EMBL/GenBank/DDBJ databases">
        <title>A high quality draft genome assembly of the barn swallow (H. rustica rustica).</title>
        <authorList>
            <person name="Formenti G."/>
            <person name="Chiara M."/>
            <person name="Poveda L."/>
            <person name="Francoijs K.-J."/>
            <person name="Bonisoli-Alquati A."/>
            <person name="Canova L."/>
            <person name="Gianfranceschi L."/>
            <person name="Horner D.S."/>
            <person name="Saino N."/>
        </authorList>
    </citation>
    <scope>NUCLEOTIDE SEQUENCE [LARGE SCALE GENOMIC DNA]</scope>
    <source>
        <strain evidence="2">Chelidonia</strain>
        <tissue evidence="2">Blood</tissue>
    </source>
</reference>
<evidence type="ECO:0000256" key="1">
    <source>
        <dbReference type="SAM" id="MobiDB-lite"/>
    </source>
</evidence>
<dbReference type="EMBL" id="QRBI01000095">
    <property type="protein sequence ID" value="RMC19187.1"/>
    <property type="molecule type" value="Genomic_DNA"/>
</dbReference>
<sequence>MELRLWRRKKCRLSLGRAEDAAHSLYQNTADANEKEESVDKNKERRHTPLAFGVHEDQDKGFEETFFSQRGPELDTALKVWPHQCRVQGQNELPAPAGHSIPDLGQDAIGPLGHLGTLLAHVQTLVAHVQMGKNSSFLCSKPASKTLVSTDSV</sequence>
<feature type="compositionally biased region" description="Basic and acidic residues" evidence="1">
    <location>
        <begin position="32"/>
        <end position="43"/>
    </location>
</feature>
<comment type="caution">
    <text evidence="2">The sequence shown here is derived from an EMBL/GenBank/DDBJ whole genome shotgun (WGS) entry which is preliminary data.</text>
</comment>
<dbReference type="Proteomes" id="UP000269221">
    <property type="component" value="Unassembled WGS sequence"/>
</dbReference>
<accession>A0A3M0LJC8</accession>